<gene>
    <name evidence="1" type="primary">P0006C01.9</name>
</gene>
<sequence length="86" mass="9342">MSPASSESSSLNSSLRVVKASLSSATESHYHAAPDRTPSAFVDLLYRWHRSGVGAPWASTTADIMELADARLVVARHRPLLEQPCH</sequence>
<dbReference type="AlphaFoldDB" id="Q5ZEA7"/>
<dbReference type="Proteomes" id="UP000817658">
    <property type="component" value="Chromosome 1"/>
</dbReference>
<name>Q5ZEA7_ORYSJ</name>
<dbReference type="EMBL" id="AP002744">
    <property type="protein sequence ID" value="BAD61146.1"/>
    <property type="molecule type" value="Genomic_DNA"/>
</dbReference>
<organism evidence="1">
    <name type="scientific">Oryza sativa subsp. japonica</name>
    <name type="common">Rice</name>
    <dbReference type="NCBI Taxonomy" id="39947"/>
    <lineage>
        <taxon>Eukaryota</taxon>
        <taxon>Viridiplantae</taxon>
        <taxon>Streptophyta</taxon>
        <taxon>Embryophyta</taxon>
        <taxon>Tracheophyta</taxon>
        <taxon>Spermatophyta</taxon>
        <taxon>Magnoliopsida</taxon>
        <taxon>Liliopsida</taxon>
        <taxon>Poales</taxon>
        <taxon>Poaceae</taxon>
        <taxon>BOP clade</taxon>
        <taxon>Oryzoideae</taxon>
        <taxon>Oryzeae</taxon>
        <taxon>Oryzinae</taxon>
        <taxon>Oryza</taxon>
        <taxon>Oryza sativa</taxon>
    </lineage>
</organism>
<protein>
    <submittedName>
        <fullName evidence="1">Uncharacterized protein</fullName>
    </submittedName>
</protein>
<accession>Q5ZEA7</accession>
<evidence type="ECO:0000313" key="1">
    <source>
        <dbReference type="EMBL" id="BAD61146.1"/>
    </source>
</evidence>
<reference evidence="1" key="1">
    <citation type="journal article" date="2002" name="Nature">
        <title>The genome sequence and structure of rice chromosome 1.</title>
        <authorList>
            <person name="Sasaki T."/>
            <person name="Matsumoto T."/>
            <person name="Yamamoto K."/>
            <person name="Sakata K."/>
            <person name="Baba T."/>
            <person name="Katayose Y."/>
            <person name="Wu J."/>
            <person name="Niimura Y."/>
            <person name="Cheng Z."/>
            <person name="Nagamura Y."/>
            <person name="Antonio B.A."/>
            <person name="Kanamori H."/>
            <person name="Hosokawa S."/>
            <person name="Masukawa M."/>
            <person name="Arikawa K."/>
            <person name="Chiden Y."/>
            <person name="Hayashi M."/>
            <person name="Okamoto M."/>
            <person name="Ando T."/>
            <person name="Aoki H."/>
            <person name="Arita K."/>
            <person name="Hamada M."/>
            <person name="Harada C."/>
            <person name="Hijishita S."/>
            <person name="Honda M."/>
            <person name="Ichikawa Y."/>
            <person name="Idonuma A."/>
            <person name="Iijima M."/>
            <person name="Ikeda M."/>
            <person name="Ikeno M."/>
            <person name="Itoh S."/>
            <person name="Itoh T."/>
            <person name="Itoh Y."/>
            <person name="Itoh Y."/>
            <person name="Iwabuchi A."/>
            <person name="Kamiya K."/>
            <person name="Karasawa W."/>
            <person name="Katagiri S."/>
            <person name="Kikuta A."/>
            <person name="Kobayashi N."/>
            <person name="Kono I."/>
            <person name="Machita K."/>
            <person name="Maehara T."/>
            <person name="Mizuno H."/>
            <person name="Mizubayashi T."/>
            <person name="Mukai Y."/>
            <person name="Nagasaki H."/>
            <person name="Nakashima M."/>
            <person name="Nakama Y."/>
            <person name="Nakamichi Y."/>
            <person name="Nakamura M."/>
            <person name="Namiki N."/>
            <person name="Negishi M."/>
            <person name="Ohta I."/>
            <person name="Ono N."/>
            <person name="Saji S."/>
            <person name="Sakai K."/>
            <person name="Shibata M."/>
            <person name="Shimokawa T."/>
            <person name="Shomura A."/>
            <person name="Song J."/>
            <person name="Takazaki Y."/>
            <person name="Terasawa K."/>
            <person name="Tsuji K."/>
            <person name="Waki K."/>
            <person name="Yamagata H."/>
            <person name="Yamane H."/>
            <person name="Yoshiki S."/>
            <person name="Yoshihara R."/>
            <person name="Yukawa K."/>
            <person name="Zhong H."/>
            <person name="Iwama H."/>
            <person name="Endo T."/>
            <person name="Ito H."/>
            <person name="Hahn J.H."/>
            <person name="Kim H.I."/>
            <person name="Eun M.Y."/>
            <person name="Yano M."/>
            <person name="Jiang J."/>
            <person name="Gojobori T."/>
        </authorList>
    </citation>
    <scope>NUCLEOTIDE SEQUENCE [LARGE SCALE GENOMIC DNA]</scope>
</reference>
<proteinExistence type="predicted"/>